<dbReference type="PANTHER" id="PTHR46577">
    <property type="entry name" value="HTH-TYPE TRANSCRIPTIONAL REGULATORY PROTEIN GABR"/>
    <property type="match status" value="1"/>
</dbReference>
<evidence type="ECO:0000313" key="7">
    <source>
        <dbReference type="EMBL" id="KAA2242070.1"/>
    </source>
</evidence>
<dbReference type="PANTHER" id="PTHR46577:SF2">
    <property type="entry name" value="TRANSCRIPTIONAL REGULATORY PROTEIN"/>
    <property type="match status" value="1"/>
</dbReference>
<feature type="domain" description="HTH gntR-type" evidence="6">
    <location>
        <begin position="11"/>
        <end position="79"/>
    </location>
</feature>
<keyword evidence="2" id="KW-0663">Pyridoxal phosphate</keyword>
<keyword evidence="7" id="KW-0808">Transferase</keyword>
<evidence type="ECO:0000256" key="1">
    <source>
        <dbReference type="ARBA" id="ARBA00005384"/>
    </source>
</evidence>
<dbReference type="SMART" id="SM00345">
    <property type="entry name" value="HTH_GNTR"/>
    <property type="match status" value="1"/>
</dbReference>
<proteinExistence type="inferred from homology"/>
<dbReference type="Pfam" id="PF00392">
    <property type="entry name" value="GntR"/>
    <property type="match status" value="1"/>
</dbReference>
<comment type="caution">
    <text evidence="7">The sequence shown here is derived from an EMBL/GenBank/DDBJ whole genome shotgun (WGS) entry which is preliminary data.</text>
</comment>
<dbReference type="InterPro" id="IPR015424">
    <property type="entry name" value="PyrdxlP-dep_Trfase"/>
</dbReference>
<evidence type="ECO:0000256" key="3">
    <source>
        <dbReference type="ARBA" id="ARBA00023015"/>
    </source>
</evidence>
<reference evidence="7 8" key="1">
    <citation type="submission" date="2019-09" db="EMBL/GenBank/DDBJ databases">
        <title>Salinarimonas rosea gen. nov., sp. nov., a new member of the a-2 subgroup of the Proteobacteria.</title>
        <authorList>
            <person name="Liu J."/>
        </authorList>
    </citation>
    <scope>NUCLEOTIDE SEQUENCE [LARGE SCALE GENOMIC DNA]</scope>
    <source>
        <strain evidence="7 8">BN140002</strain>
    </source>
</reference>
<dbReference type="Pfam" id="PF00155">
    <property type="entry name" value="Aminotran_1_2"/>
    <property type="match status" value="1"/>
</dbReference>
<dbReference type="Proteomes" id="UP000323142">
    <property type="component" value="Unassembled WGS sequence"/>
</dbReference>
<accession>A0A5B2VTT2</accession>
<dbReference type="InterPro" id="IPR036388">
    <property type="entry name" value="WH-like_DNA-bd_sf"/>
</dbReference>
<dbReference type="Gene3D" id="1.10.10.10">
    <property type="entry name" value="Winged helix-like DNA-binding domain superfamily/Winged helix DNA-binding domain"/>
    <property type="match status" value="1"/>
</dbReference>
<dbReference type="InterPro" id="IPR000524">
    <property type="entry name" value="Tscrpt_reg_HTH_GntR"/>
</dbReference>
<dbReference type="SUPFAM" id="SSF53383">
    <property type="entry name" value="PLP-dependent transferases"/>
    <property type="match status" value="1"/>
</dbReference>
<reference evidence="7 8" key="2">
    <citation type="submission" date="2019-09" db="EMBL/GenBank/DDBJ databases">
        <authorList>
            <person name="Jin C."/>
        </authorList>
    </citation>
    <scope>NUCLEOTIDE SEQUENCE [LARGE SCALE GENOMIC DNA]</scope>
    <source>
        <strain evidence="7 8">BN140002</strain>
    </source>
</reference>
<evidence type="ECO:0000256" key="5">
    <source>
        <dbReference type="ARBA" id="ARBA00023163"/>
    </source>
</evidence>
<keyword evidence="8" id="KW-1185">Reference proteome</keyword>
<evidence type="ECO:0000313" key="8">
    <source>
        <dbReference type="Proteomes" id="UP000323142"/>
    </source>
</evidence>
<dbReference type="InterPro" id="IPR036390">
    <property type="entry name" value="WH_DNA-bd_sf"/>
</dbReference>
<dbReference type="CDD" id="cd07377">
    <property type="entry name" value="WHTH_GntR"/>
    <property type="match status" value="1"/>
</dbReference>
<keyword evidence="3" id="KW-0805">Transcription regulation</keyword>
<gene>
    <name evidence="7" type="ORF">F0L46_03650</name>
</gene>
<dbReference type="GO" id="GO:0008483">
    <property type="term" value="F:transaminase activity"/>
    <property type="evidence" value="ECO:0007669"/>
    <property type="project" value="UniProtKB-KW"/>
</dbReference>
<keyword evidence="5" id="KW-0804">Transcription</keyword>
<protein>
    <submittedName>
        <fullName evidence="7">PLP-dependent aminotransferase family protein</fullName>
    </submittedName>
</protein>
<name>A0A5B2VTT2_9HYPH</name>
<dbReference type="RefSeq" id="WP_149815678.1">
    <property type="nucleotide sequence ID" value="NZ_VUOA01000007.1"/>
</dbReference>
<evidence type="ECO:0000256" key="4">
    <source>
        <dbReference type="ARBA" id="ARBA00023125"/>
    </source>
</evidence>
<dbReference type="AlphaFoldDB" id="A0A5B2VTT2"/>
<dbReference type="PROSITE" id="PS50949">
    <property type="entry name" value="HTH_GNTR"/>
    <property type="match status" value="1"/>
</dbReference>
<dbReference type="GO" id="GO:0030170">
    <property type="term" value="F:pyridoxal phosphate binding"/>
    <property type="evidence" value="ECO:0007669"/>
    <property type="project" value="InterPro"/>
</dbReference>
<dbReference type="InterPro" id="IPR051446">
    <property type="entry name" value="HTH_trans_reg/aminotransferase"/>
</dbReference>
<keyword evidence="4" id="KW-0238">DNA-binding</keyword>
<dbReference type="SUPFAM" id="SSF46785">
    <property type="entry name" value="Winged helix' DNA-binding domain"/>
    <property type="match status" value="1"/>
</dbReference>
<dbReference type="GO" id="GO:0003677">
    <property type="term" value="F:DNA binding"/>
    <property type="evidence" value="ECO:0007669"/>
    <property type="project" value="UniProtKB-KW"/>
</dbReference>
<evidence type="ECO:0000259" key="6">
    <source>
        <dbReference type="PROSITE" id="PS50949"/>
    </source>
</evidence>
<dbReference type="InterPro" id="IPR015421">
    <property type="entry name" value="PyrdxlP-dep_Trfase_major"/>
</dbReference>
<keyword evidence="7" id="KW-0032">Aminotransferase</keyword>
<dbReference type="OrthoDB" id="9802328at2"/>
<comment type="similarity">
    <text evidence="1">In the C-terminal section; belongs to the class-I pyridoxal-phosphate-dependent aminotransferase family.</text>
</comment>
<dbReference type="Gene3D" id="3.40.640.10">
    <property type="entry name" value="Type I PLP-dependent aspartate aminotransferase-like (Major domain)"/>
    <property type="match status" value="1"/>
</dbReference>
<organism evidence="7 8">
    <name type="scientific">Salinarimonas soli</name>
    <dbReference type="NCBI Taxonomy" id="1638099"/>
    <lineage>
        <taxon>Bacteria</taxon>
        <taxon>Pseudomonadati</taxon>
        <taxon>Pseudomonadota</taxon>
        <taxon>Alphaproteobacteria</taxon>
        <taxon>Hyphomicrobiales</taxon>
        <taxon>Salinarimonadaceae</taxon>
        <taxon>Salinarimonas</taxon>
    </lineage>
</organism>
<dbReference type="GO" id="GO:0003700">
    <property type="term" value="F:DNA-binding transcription factor activity"/>
    <property type="evidence" value="ECO:0007669"/>
    <property type="project" value="InterPro"/>
</dbReference>
<dbReference type="EMBL" id="VUOA01000007">
    <property type="protein sequence ID" value="KAA2242070.1"/>
    <property type="molecule type" value="Genomic_DNA"/>
</dbReference>
<evidence type="ECO:0000256" key="2">
    <source>
        <dbReference type="ARBA" id="ARBA00022898"/>
    </source>
</evidence>
<sequence>MPIPEPSPSRPTLTVQVMDAVRGRIAGRMLAPGARVPSIRAFAREQGVSASTVVEAYERLVAEGVIAPRPGSGFYVAGRPQPLLLRPGAPVAERDIDPLWVMRQALDGSEALKPGCGWLPQAWMPAEAIRRALRAAARSPDIALVDYATPLGFPPLRAQLSRRLAERGVEASPEQILLTDSGTGALDLVCRLLLQPGDTVVVDDPCYFNFLGLARAHRARVVGVPMTPSGPDLDAFERVAAEHRPRLYLTTAALHNPTGVSYGPAVAHRLLTHCAAHDVTVIEDDIFGDLEPEAAAPRLAALDGLARVVQVGSFSKTLSAAIRCGYVAARPDIVGSLADIKLATAFGSNDLSARLVHSLLTDGSYRRHVEGLRAKLARAMGETARHLAEAGLRPWILPKGGLFLWAVLPEGADATAVARRAMGQGVVLAPGNVFSVSRTADRYMRFNVAQCGSPRVFEVLREALAG</sequence>
<dbReference type="CDD" id="cd00609">
    <property type="entry name" value="AAT_like"/>
    <property type="match status" value="1"/>
</dbReference>
<dbReference type="InterPro" id="IPR004839">
    <property type="entry name" value="Aminotransferase_I/II_large"/>
</dbReference>